<feature type="region of interest" description="Disordered" evidence="2">
    <location>
        <begin position="744"/>
        <end position="799"/>
    </location>
</feature>
<dbReference type="Gene3D" id="3.40.50.10810">
    <property type="entry name" value="Tandem AAA-ATPase domain"/>
    <property type="match status" value="1"/>
</dbReference>
<reference evidence="5 6" key="1">
    <citation type="journal article" date="2020" name="bioRxiv">
        <title>Metabolic contributions of an alphaproteobacterial endosymbiont in the apicomplexan Cardiosporidium cionae.</title>
        <authorList>
            <person name="Hunter E.S."/>
            <person name="Paight C.J."/>
            <person name="Lane C.E."/>
        </authorList>
    </citation>
    <scope>NUCLEOTIDE SEQUENCE [LARGE SCALE GENOMIC DNA]</scope>
    <source>
        <strain evidence="5">ESH_2018</strain>
    </source>
</reference>
<evidence type="ECO:0000313" key="5">
    <source>
        <dbReference type="EMBL" id="KAF8821638.1"/>
    </source>
</evidence>
<dbReference type="InterPro" id="IPR027417">
    <property type="entry name" value="P-loop_NTPase"/>
</dbReference>
<sequence>MRRIAPLKRRRASSLVEENGTDRLETRQETSVQISLVRAPIMPLLHVDEGPSMRFRPFKSPLTGHVPGVSEISLKKTLGCRVRSSDIFSFGKIAAQFKSPPTLNETGDSSLPHPVPLILYTPSDDENGHSKIEVDPMLTRWLREHQREGVKFIFECLMGLKGFEGEGCILADDMGLGKTLQSITILWTLLKQGFDGNPAVRKVLVVCPASLVNNWAEEIQKWLKGQCGCTAVADSSREKVISKFLGFRYDRQSHVLISSYETFRMHVDKLNNVPVDLLICDEAHRLKNDRTKITMAIGKIPVKKRLLLSGTPIQNDLDEFYAMVSLCNPNILGEMSQFRKSFANPILIGREPDATESQQNLAAIRLGELSNITNMFILRRTNSLLSNVLPPKIIMNIFCRLTPLQTTIYQGFLESKRLSRPGFEAFDCYLDEIDQLSKNARMRTSRADLSGKLLLLSRILEYLKRYTNDRVVLISNYTQTLDLFDRLCKENGYPVARLDGSTAIKKRHAMVTSFNDPNSNSFIFLLSSKAGGCGINLIGANRLVMYDPDWNPANDKQALARIWRDGQKKICYIYRLFSTGTIEEKVYQRQICKDGLSSMIITEGENQMKDSLSTEMVKDLFRFRCDTLCDTHDMLQCHRCVFKDDSLPISNSKTTYFSPQWDEFDEEDLLTWSHHSDISTVPDAALQSAAAIDSPNETRASDSMSLINNYHPVSFVMSCRIDFKETAKEKCIAESLVQKENVKPHSPSLAIPSPILEDAEKKGHMTRIDSINGDDADSFSDSEEEWSDNSTEFLSGEDA</sequence>
<dbReference type="PROSITE" id="PS51194">
    <property type="entry name" value="HELICASE_CTER"/>
    <property type="match status" value="1"/>
</dbReference>
<dbReference type="PROSITE" id="PS51192">
    <property type="entry name" value="HELICASE_ATP_BIND_1"/>
    <property type="match status" value="1"/>
</dbReference>
<feature type="compositionally biased region" description="Basic and acidic residues" evidence="2">
    <location>
        <begin position="758"/>
        <end position="767"/>
    </location>
</feature>
<comment type="caution">
    <text evidence="5">The sequence shown here is derived from an EMBL/GenBank/DDBJ whole genome shotgun (WGS) entry which is preliminary data.</text>
</comment>
<feature type="compositionally biased region" description="Acidic residues" evidence="2">
    <location>
        <begin position="772"/>
        <end position="787"/>
    </location>
</feature>
<dbReference type="CDD" id="cd18004">
    <property type="entry name" value="DEXHc_RAD54"/>
    <property type="match status" value="1"/>
</dbReference>
<dbReference type="InterPro" id="IPR050496">
    <property type="entry name" value="SNF2_RAD54_helicase_repair"/>
</dbReference>
<dbReference type="EMBL" id="JADAQX010000151">
    <property type="protein sequence ID" value="KAF8821638.1"/>
    <property type="molecule type" value="Genomic_DNA"/>
</dbReference>
<dbReference type="PANTHER" id="PTHR45629">
    <property type="entry name" value="SNF2/RAD54 FAMILY MEMBER"/>
    <property type="match status" value="1"/>
</dbReference>
<accession>A0ABQ7JCA2</accession>
<dbReference type="PANTHER" id="PTHR45629:SF7">
    <property type="entry name" value="DNA EXCISION REPAIR PROTEIN ERCC-6-RELATED"/>
    <property type="match status" value="1"/>
</dbReference>
<dbReference type="InterPro" id="IPR049730">
    <property type="entry name" value="SNF2/RAD54-like_C"/>
</dbReference>
<evidence type="ECO:0000313" key="6">
    <source>
        <dbReference type="Proteomes" id="UP000823046"/>
    </source>
</evidence>
<proteinExistence type="predicted"/>
<evidence type="ECO:0000256" key="2">
    <source>
        <dbReference type="SAM" id="MobiDB-lite"/>
    </source>
</evidence>
<dbReference type="InterPro" id="IPR014001">
    <property type="entry name" value="Helicase_ATP-bd"/>
</dbReference>
<evidence type="ECO:0000259" key="4">
    <source>
        <dbReference type="PROSITE" id="PS51194"/>
    </source>
</evidence>
<protein>
    <submittedName>
        <fullName evidence="5">SWI2/SNF2-containing protein RAD54</fullName>
    </submittedName>
</protein>
<dbReference type="SMART" id="SM00490">
    <property type="entry name" value="HELICc"/>
    <property type="match status" value="1"/>
</dbReference>
<feature type="domain" description="Helicase ATP-binding" evidence="3">
    <location>
        <begin position="159"/>
        <end position="330"/>
    </location>
</feature>
<dbReference type="InterPro" id="IPR038718">
    <property type="entry name" value="SNF2-like_sf"/>
</dbReference>
<gene>
    <name evidence="5" type="primary">RAD54</name>
    <name evidence="5" type="ORF">IE077_001777</name>
</gene>
<dbReference type="InterPro" id="IPR000330">
    <property type="entry name" value="SNF2_N"/>
</dbReference>
<dbReference type="SUPFAM" id="SSF52540">
    <property type="entry name" value="P-loop containing nucleoside triphosphate hydrolases"/>
    <property type="match status" value="2"/>
</dbReference>
<organism evidence="5 6">
    <name type="scientific">Cardiosporidium cionae</name>
    <dbReference type="NCBI Taxonomy" id="476202"/>
    <lineage>
        <taxon>Eukaryota</taxon>
        <taxon>Sar</taxon>
        <taxon>Alveolata</taxon>
        <taxon>Apicomplexa</taxon>
        <taxon>Aconoidasida</taxon>
        <taxon>Nephromycida</taxon>
        <taxon>Cardiosporidium</taxon>
    </lineage>
</organism>
<dbReference type="Gene3D" id="3.40.50.300">
    <property type="entry name" value="P-loop containing nucleotide triphosphate hydrolases"/>
    <property type="match status" value="1"/>
</dbReference>
<dbReference type="Pfam" id="PF00176">
    <property type="entry name" value="SNF2-rel_dom"/>
    <property type="match status" value="1"/>
</dbReference>
<dbReference type="SMART" id="SM00487">
    <property type="entry name" value="DEXDc"/>
    <property type="match status" value="1"/>
</dbReference>
<dbReference type="Pfam" id="PF00271">
    <property type="entry name" value="Helicase_C"/>
    <property type="match status" value="1"/>
</dbReference>
<name>A0ABQ7JCA2_9APIC</name>
<dbReference type="InterPro" id="IPR001650">
    <property type="entry name" value="Helicase_C-like"/>
</dbReference>
<feature type="domain" description="Helicase C-terminal" evidence="4">
    <location>
        <begin position="455"/>
        <end position="612"/>
    </location>
</feature>
<dbReference type="Proteomes" id="UP000823046">
    <property type="component" value="Unassembled WGS sequence"/>
</dbReference>
<evidence type="ECO:0000259" key="3">
    <source>
        <dbReference type="PROSITE" id="PS51192"/>
    </source>
</evidence>
<keyword evidence="6" id="KW-1185">Reference proteome</keyword>
<keyword evidence="1" id="KW-0378">Hydrolase</keyword>
<dbReference type="CDD" id="cd18793">
    <property type="entry name" value="SF2_C_SNF"/>
    <property type="match status" value="1"/>
</dbReference>
<evidence type="ECO:0000256" key="1">
    <source>
        <dbReference type="ARBA" id="ARBA00022801"/>
    </source>
</evidence>